<dbReference type="PROSITE" id="PS50089">
    <property type="entry name" value="ZF_RING_2"/>
    <property type="match status" value="1"/>
</dbReference>
<reference evidence="4" key="1">
    <citation type="submission" date="2020-01" db="EMBL/GenBank/DDBJ databases">
        <title>Genome sequence of Kobresia littledalei, the first chromosome-level genome in the family Cyperaceae.</title>
        <authorList>
            <person name="Qu G."/>
        </authorList>
    </citation>
    <scope>NUCLEOTIDE SEQUENCE</scope>
    <source>
        <strain evidence="4">C.B.Clarke</strain>
        <tissue evidence="4">Leaf</tissue>
    </source>
</reference>
<evidence type="ECO:0000313" key="4">
    <source>
        <dbReference type="EMBL" id="KAF3319714.1"/>
    </source>
</evidence>
<dbReference type="EMBL" id="SWLB01000214">
    <property type="protein sequence ID" value="KAF3319714.1"/>
    <property type="molecule type" value="Genomic_DNA"/>
</dbReference>
<dbReference type="PANTHER" id="PTHR31315">
    <property type="entry name" value="PROTEIN SIP5"/>
    <property type="match status" value="1"/>
</dbReference>
<dbReference type="InterPro" id="IPR039301">
    <property type="entry name" value="Sip5/DA2"/>
</dbReference>
<protein>
    <submittedName>
        <fullName evidence="4">Protein SIP5</fullName>
    </submittedName>
</protein>
<feature type="domain" description="RING-type" evidence="3">
    <location>
        <begin position="59"/>
        <end position="102"/>
    </location>
</feature>
<evidence type="ECO:0000259" key="3">
    <source>
        <dbReference type="PROSITE" id="PS50089"/>
    </source>
</evidence>
<keyword evidence="1" id="KW-0479">Metal-binding</keyword>
<evidence type="ECO:0000256" key="1">
    <source>
        <dbReference type="PROSITE-ProRule" id="PRU00175"/>
    </source>
</evidence>
<accession>A0A833QI25</accession>
<keyword evidence="1" id="KW-0863">Zinc-finger</keyword>
<dbReference type="Proteomes" id="UP000623129">
    <property type="component" value="Unassembled WGS sequence"/>
</dbReference>
<sequence length="369" mass="41329">MGNTACGSRRQVDERYTRPQGLYPHGSIDEKKLRKLILDFKLAPCYPGEDELAADLEECPICFLYYPSLNRSKCCAQSICTECFLQVKPHQTTRHVLCPFCKTTSYTVEYRGFKTRDEKRKDQIEEQKVIEAQIRLRQQEILDENERLQKRKNAATSSVIAVPTEEQFRDLCGVPSSLPRRAESSDGYLSSCSVSLSSSNTRPSPTTQARNGDYNLDLEEVMLMEAMWLSLQEQESRANDNNASLTFEMTPSPNSSTGLVCAVADLAEHQHRLPEASPDSYANLSLLETSNNSLPMTSEANSPIRGLVAREDRQFDHWSITAERGASASSSYSDAGMMNWNVPEGFEEQMRLALAVSLAEARARARVSG</sequence>
<gene>
    <name evidence="4" type="ORF">FCM35_KLT21778</name>
</gene>
<evidence type="ECO:0000256" key="2">
    <source>
        <dbReference type="SAM" id="MobiDB-lite"/>
    </source>
</evidence>
<name>A0A833QI25_9POAL</name>
<dbReference type="GO" id="GO:0005737">
    <property type="term" value="C:cytoplasm"/>
    <property type="evidence" value="ECO:0007669"/>
    <property type="project" value="TreeGrafter"/>
</dbReference>
<proteinExistence type="predicted"/>
<feature type="compositionally biased region" description="Low complexity" evidence="2">
    <location>
        <begin position="185"/>
        <end position="199"/>
    </location>
</feature>
<keyword evidence="5" id="KW-1185">Reference proteome</keyword>
<keyword evidence="1" id="KW-0862">Zinc</keyword>
<dbReference type="OrthoDB" id="21471at2759"/>
<dbReference type="GO" id="GO:0008270">
    <property type="term" value="F:zinc ion binding"/>
    <property type="evidence" value="ECO:0007669"/>
    <property type="project" value="UniProtKB-KW"/>
</dbReference>
<feature type="compositionally biased region" description="Polar residues" evidence="2">
    <location>
        <begin position="200"/>
        <end position="210"/>
    </location>
</feature>
<dbReference type="SUPFAM" id="SSF57850">
    <property type="entry name" value="RING/U-box"/>
    <property type="match status" value="1"/>
</dbReference>
<dbReference type="AlphaFoldDB" id="A0A833QI25"/>
<comment type="caution">
    <text evidence="4">The sequence shown here is derived from an EMBL/GenBank/DDBJ whole genome shotgun (WGS) entry which is preliminary data.</text>
</comment>
<dbReference type="PANTHER" id="PTHR31315:SF10">
    <property type="entry name" value="GW2"/>
    <property type="match status" value="1"/>
</dbReference>
<evidence type="ECO:0000313" key="5">
    <source>
        <dbReference type="Proteomes" id="UP000623129"/>
    </source>
</evidence>
<organism evidence="4 5">
    <name type="scientific">Carex littledalei</name>
    <dbReference type="NCBI Taxonomy" id="544730"/>
    <lineage>
        <taxon>Eukaryota</taxon>
        <taxon>Viridiplantae</taxon>
        <taxon>Streptophyta</taxon>
        <taxon>Embryophyta</taxon>
        <taxon>Tracheophyta</taxon>
        <taxon>Spermatophyta</taxon>
        <taxon>Magnoliopsida</taxon>
        <taxon>Liliopsida</taxon>
        <taxon>Poales</taxon>
        <taxon>Cyperaceae</taxon>
        <taxon>Cyperoideae</taxon>
        <taxon>Cariceae</taxon>
        <taxon>Carex</taxon>
        <taxon>Carex subgen. Euthyceras</taxon>
    </lineage>
</organism>
<dbReference type="InterPro" id="IPR001841">
    <property type="entry name" value="Znf_RING"/>
</dbReference>
<feature type="region of interest" description="Disordered" evidence="2">
    <location>
        <begin position="180"/>
        <end position="213"/>
    </location>
</feature>